<evidence type="ECO:0000313" key="3">
    <source>
        <dbReference type="Proteomes" id="UP000823865"/>
    </source>
</evidence>
<reference evidence="2" key="1">
    <citation type="journal article" date="2021" name="PeerJ">
        <title>Extensive microbial diversity within the chicken gut microbiome revealed by metagenomics and culture.</title>
        <authorList>
            <person name="Gilroy R."/>
            <person name="Ravi A."/>
            <person name="Getino M."/>
            <person name="Pursley I."/>
            <person name="Horton D.L."/>
            <person name="Alikhan N.F."/>
            <person name="Baker D."/>
            <person name="Gharbi K."/>
            <person name="Hall N."/>
            <person name="Watson M."/>
            <person name="Adriaenssens E.M."/>
            <person name="Foster-Nyarko E."/>
            <person name="Jarju S."/>
            <person name="Secka A."/>
            <person name="Antonio M."/>
            <person name="Oren A."/>
            <person name="Chaudhuri R.R."/>
            <person name="La Ragione R."/>
            <person name="Hildebrand F."/>
            <person name="Pallen M.J."/>
        </authorList>
    </citation>
    <scope>NUCLEOTIDE SEQUENCE</scope>
    <source>
        <strain evidence="2">G3-2149</strain>
    </source>
</reference>
<name>A0A9E2L445_9BACT</name>
<feature type="chain" id="PRO_5039151491" evidence="1">
    <location>
        <begin position="21"/>
        <end position="232"/>
    </location>
</feature>
<dbReference type="AlphaFoldDB" id="A0A9E2L445"/>
<reference evidence="2" key="2">
    <citation type="submission" date="2021-04" db="EMBL/GenBank/DDBJ databases">
        <authorList>
            <person name="Gilroy R."/>
        </authorList>
    </citation>
    <scope>NUCLEOTIDE SEQUENCE</scope>
    <source>
        <strain evidence="2">G3-2149</strain>
    </source>
</reference>
<evidence type="ECO:0000256" key="1">
    <source>
        <dbReference type="SAM" id="SignalP"/>
    </source>
</evidence>
<evidence type="ECO:0000313" key="2">
    <source>
        <dbReference type="EMBL" id="MBU3852522.1"/>
    </source>
</evidence>
<sequence>MRGILFFMAFSLFLGGNVRADNNEDLKKQINQIKKNSQYIYAEVTAATEIEAKDLAEEILYSEINEWVAKQKKLSQSPNIVVNNKKEIWTSVSLPRGNMFRSFLYVKKSDIIPAESSEIIENTTVQPQSENSAPEQKEPAIPRVVQDIANCTEYTDLAMKITKLKESGEVLDYGRYASLERKEDYYMAVYNTNGKVVAVLTKGSSRYNVKTGASDSLDNYKGCGAIGFKVKE</sequence>
<dbReference type="Proteomes" id="UP000823865">
    <property type="component" value="Unassembled WGS sequence"/>
</dbReference>
<keyword evidence="1" id="KW-0732">Signal</keyword>
<comment type="caution">
    <text evidence="2">The sequence shown here is derived from an EMBL/GenBank/DDBJ whole genome shotgun (WGS) entry which is preliminary data.</text>
</comment>
<gene>
    <name evidence="2" type="ORF">H9789_01590</name>
</gene>
<accession>A0A9E2L445</accession>
<protein>
    <submittedName>
        <fullName evidence="2">Uncharacterized protein</fullName>
    </submittedName>
</protein>
<dbReference type="EMBL" id="JAHLFU010000026">
    <property type="protein sequence ID" value="MBU3852522.1"/>
    <property type="molecule type" value="Genomic_DNA"/>
</dbReference>
<feature type="signal peptide" evidence="1">
    <location>
        <begin position="1"/>
        <end position="20"/>
    </location>
</feature>
<proteinExistence type="predicted"/>
<organism evidence="2 3">
    <name type="scientific">Candidatus Paraprevotella stercoravium</name>
    <dbReference type="NCBI Taxonomy" id="2838725"/>
    <lineage>
        <taxon>Bacteria</taxon>
        <taxon>Pseudomonadati</taxon>
        <taxon>Bacteroidota</taxon>
        <taxon>Bacteroidia</taxon>
        <taxon>Bacteroidales</taxon>
        <taxon>Prevotellaceae</taxon>
        <taxon>Paraprevotella</taxon>
    </lineage>
</organism>